<evidence type="ECO:0000256" key="1">
    <source>
        <dbReference type="SAM" id="MobiDB-lite"/>
    </source>
</evidence>
<protein>
    <recommendedName>
        <fullName evidence="4">Peptidase A2 domain-containing protein</fullName>
    </recommendedName>
</protein>
<dbReference type="EMBL" id="BAABME010005266">
    <property type="protein sequence ID" value="GAA0165143.1"/>
    <property type="molecule type" value="Genomic_DNA"/>
</dbReference>
<name>A0AAV3QN73_LITER</name>
<reference evidence="2 3" key="1">
    <citation type="submission" date="2024-01" db="EMBL/GenBank/DDBJ databases">
        <title>The complete chloroplast genome sequence of Lithospermum erythrorhizon: insights into the phylogenetic relationship among Boraginaceae species and the maternal lineages of purple gromwells.</title>
        <authorList>
            <person name="Okada T."/>
            <person name="Watanabe K."/>
        </authorList>
    </citation>
    <scope>NUCLEOTIDE SEQUENCE [LARGE SCALE GENOMIC DNA]</scope>
</reference>
<gene>
    <name evidence="2" type="ORF">LIER_20620</name>
</gene>
<feature type="compositionally biased region" description="Basic and acidic residues" evidence="1">
    <location>
        <begin position="153"/>
        <end position="178"/>
    </location>
</feature>
<dbReference type="PANTHER" id="PTHR33240:SF15">
    <property type="entry name" value="GAG-PRO-LIKE PROTEIN"/>
    <property type="match status" value="1"/>
</dbReference>
<proteinExistence type="predicted"/>
<organism evidence="2 3">
    <name type="scientific">Lithospermum erythrorhizon</name>
    <name type="common">Purple gromwell</name>
    <name type="synonym">Lithospermum officinale var. erythrorhizon</name>
    <dbReference type="NCBI Taxonomy" id="34254"/>
    <lineage>
        <taxon>Eukaryota</taxon>
        <taxon>Viridiplantae</taxon>
        <taxon>Streptophyta</taxon>
        <taxon>Embryophyta</taxon>
        <taxon>Tracheophyta</taxon>
        <taxon>Spermatophyta</taxon>
        <taxon>Magnoliopsida</taxon>
        <taxon>eudicotyledons</taxon>
        <taxon>Gunneridae</taxon>
        <taxon>Pentapetalae</taxon>
        <taxon>asterids</taxon>
        <taxon>lamiids</taxon>
        <taxon>Boraginales</taxon>
        <taxon>Boraginaceae</taxon>
        <taxon>Boraginoideae</taxon>
        <taxon>Lithospermeae</taxon>
        <taxon>Lithospermum</taxon>
    </lineage>
</organism>
<feature type="region of interest" description="Disordered" evidence="1">
    <location>
        <begin position="128"/>
        <end position="191"/>
    </location>
</feature>
<dbReference type="AlphaFoldDB" id="A0AAV3QN73"/>
<dbReference type="InterPro" id="IPR021109">
    <property type="entry name" value="Peptidase_aspartic_dom_sf"/>
</dbReference>
<evidence type="ECO:0000313" key="2">
    <source>
        <dbReference type="EMBL" id="GAA0165143.1"/>
    </source>
</evidence>
<dbReference type="CDD" id="cd00303">
    <property type="entry name" value="retropepsin_like"/>
    <property type="match status" value="1"/>
</dbReference>
<dbReference type="Proteomes" id="UP001454036">
    <property type="component" value="Unassembled WGS sequence"/>
</dbReference>
<sequence length="191" mass="21275">MLVDTGSSADILYLSTYDKLVLPPNILQPMNTPLTRFTGQSVYPKGMATLDFIVGSGTKKSTIKAQFTVIDIQDSAHNGLIGRSILTALRAIVSPAYLKMKFPTARGIGEICGNQKKARMCYQTLFPPLGQESGRSKKRSRENHQEVMSTRGETQKENDNSPKEREDLRKSVPHEEIMKVPFTAMEPEKTL</sequence>
<evidence type="ECO:0008006" key="4">
    <source>
        <dbReference type="Google" id="ProtNLM"/>
    </source>
</evidence>
<accession>A0AAV3QN73</accession>
<keyword evidence="3" id="KW-1185">Reference proteome</keyword>
<evidence type="ECO:0000313" key="3">
    <source>
        <dbReference type="Proteomes" id="UP001454036"/>
    </source>
</evidence>
<comment type="caution">
    <text evidence="2">The sequence shown here is derived from an EMBL/GenBank/DDBJ whole genome shotgun (WGS) entry which is preliminary data.</text>
</comment>
<dbReference type="Gene3D" id="2.40.70.10">
    <property type="entry name" value="Acid Proteases"/>
    <property type="match status" value="1"/>
</dbReference>
<dbReference type="PANTHER" id="PTHR33240">
    <property type="entry name" value="OS08G0508500 PROTEIN"/>
    <property type="match status" value="1"/>
</dbReference>